<organism evidence="4 5">
    <name type="scientific">Cytobacillus oceanisediminis</name>
    <dbReference type="NCBI Taxonomy" id="665099"/>
    <lineage>
        <taxon>Bacteria</taxon>
        <taxon>Bacillati</taxon>
        <taxon>Bacillota</taxon>
        <taxon>Bacilli</taxon>
        <taxon>Bacillales</taxon>
        <taxon>Bacillaceae</taxon>
        <taxon>Cytobacillus</taxon>
    </lineage>
</organism>
<accession>A0A2V2ZP88</accession>
<dbReference type="Gene3D" id="3.90.1150.10">
    <property type="entry name" value="Aspartate Aminotransferase, domain 1"/>
    <property type="match status" value="1"/>
</dbReference>
<dbReference type="PANTHER" id="PTHR11601">
    <property type="entry name" value="CYSTEINE DESULFURYLASE FAMILY MEMBER"/>
    <property type="match status" value="1"/>
</dbReference>
<gene>
    <name evidence="4" type="ORF">DFO73_11174</name>
</gene>
<evidence type="ECO:0000259" key="3">
    <source>
        <dbReference type="Pfam" id="PF00266"/>
    </source>
</evidence>
<proteinExistence type="predicted"/>
<dbReference type="PANTHER" id="PTHR11601:SF50">
    <property type="entry name" value="CYSTEINE DESULFURASE ISCS 2-RELATED"/>
    <property type="match status" value="1"/>
</dbReference>
<dbReference type="Gene3D" id="3.40.640.10">
    <property type="entry name" value="Type I PLP-dependent aspartate aminotransferase-like (Major domain)"/>
    <property type="match status" value="1"/>
</dbReference>
<evidence type="ECO:0000256" key="2">
    <source>
        <dbReference type="ARBA" id="ARBA00022898"/>
    </source>
</evidence>
<sequence>MIYFDNSATTKPYKEVLDSFIKVSSEYYGNPSSLHGMGGQAERLLMQAREQIAQLMNVQPNEVYFTSGGTESNNLAIKGTALMHRNRGRHIITTAVEHASVSETMAQLRDLGYRITIIPPDSSGIVSVEDIEKEITSETILVSVMHVNNEIGSIQPINEIGKLLKKHSKIVFHVDNVQGVGKVPLDLYEANVDLCTISAHKFHGLKGNGVLFIRDGIHLSPLFSGGNQEWKQRSGTENVAGTVAMAKALRLTMNNKEKFLDRLLSIKKYLVEELGKMEDITVHTPESHSAPHIINFSIKGFKAEVFVHALEEKDIYVSTTSACSSKKAAASSTLIAIGVQEKDAKSAIRVSLTYENTLEEAAAFIEAVKETVNRLREVMKYDKL</sequence>
<name>A0A2V2ZP88_9BACI</name>
<protein>
    <submittedName>
        <fullName evidence="4">Cysteine desulfurase</fullName>
    </submittedName>
</protein>
<dbReference type="AlphaFoldDB" id="A0A2V2ZP88"/>
<dbReference type="OrthoDB" id="9808002at2"/>
<dbReference type="InterPro" id="IPR000192">
    <property type="entry name" value="Aminotrans_V_dom"/>
</dbReference>
<evidence type="ECO:0000313" key="4">
    <source>
        <dbReference type="EMBL" id="PWW26137.1"/>
    </source>
</evidence>
<dbReference type="SUPFAM" id="SSF53383">
    <property type="entry name" value="PLP-dependent transferases"/>
    <property type="match status" value="1"/>
</dbReference>
<dbReference type="InterPro" id="IPR016454">
    <property type="entry name" value="Cysteine_dSase"/>
</dbReference>
<dbReference type="NCBIfam" id="NF002806">
    <property type="entry name" value="PRK02948.1"/>
    <property type="match status" value="1"/>
</dbReference>
<comment type="cofactor">
    <cofactor evidence="1">
        <name>pyridoxal 5'-phosphate</name>
        <dbReference type="ChEBI" id="CHEBI:597326"/>
    </cofactor>
</comment>
<dbReference type="InterPro" id="IPR015422">
    <property type="entry name" value="PyrdxlP-dep_Trfase_small"/>
</dbReference>
<dbReference type="GO" id="GO:0003824">
    <property type="term" value="F:catalytic activity"/>
    <property type="evidence" value="ECO:0007669"/>
    <property type="project" value="UniProtKB-ARBA"/>
</dbReference>
<reference evidence="4 5" key="1">
    <citation type="submission" date="2018-05" db="EMBL/GenBank/DDBJ databases">
        <title>Freshwater and sediment microbial communities from various areas in North America, analyzing microbe dynamics in response to fracking.</title>
        <authorList>
            <person name="Lamendella R."/>
        </authorList>
    </citation>
    <scope>NUCLEOTIDE SEQUENCE [LARGE SCALE GENOMIC DNA]</scope>
    <source>
        <strain evidence="4 5">15_TX</strain>
    </source>
</reference>
<dbReference type="Gene3D" id="1.10.260.50">
    <property type="match status" value="1"/>
</dbReference>
<dbReference type="PIRSF" id="PIRSF005572">
    <property type="entry name" value="NifS"/>
    <property type="match status" value="1"/>
</dbReference>
<dbReference type="Proteomes" id="UP000247150">
    <property type="component" value="Unassembled WGS sequence"/>
</dbReference>
<dbReference type="EMBL" id="QGTW01000011">
    <property type="protein sequence ID" value="PWW26137.1"/>
    <property type="molecule type" value="Genomic_DNA"/>
</dbReference>
<evidence type="ECO:0000313" key="5">
    <source>
        <dbReference type="Proteomes" id="UP000247150"/>
    </source>
</evidence>
<dbReference type="InterPro" id="IPR015424">
    <property type="entry name" value="PyrdxlP-dep_Trfase"/>
</dbReference>
<dbReference type="InterPro" id="IPR015421">
    <property type="entry name" value="PyrdxlP-dep_Trfase_major"/>
</dbReference>
<dbReference type="Pfam" id="PF00266">
    <property type="entry name" value="Aminotran_5"/>
    <property type="match status" value="1"/>
</dbReference>
<comment type="caution">
    <text evidence="4">The sequence shown here is derived from an EMBL/GenBank/DDBJ whole genome shotgun (WGS) entry which is preliminary data.</text>
</comment>
<dbReference type="RefSeq" id="WP_110066305.1">
    <property type="nucleotide sequence ID" value="NZ_QGTW01000011.1"/>
</dbReference>
<keyword evidence="2" id="KW-0663">Pyridoxal phosphate</keyword>
<feature type="domain" description="Aminotransferase class V" evidence="3">
    <location>
        <begin position="2"/>
        <end position="363"/>
    </location>
</feature>
<evidence type="ECO:0000256" key="1">
    <source>
        <dbReference type="ARBA" id="ARBA00001933"/>
    </source>
</evidence>